<proteinExistence type="predicted"/>
<name>A0A239D892_9ACTN</name>
<protein>
    <submittedName>
        <fullName evidence="1">Uncharacterized protein</fullName>
    </submittedName>
</protein>
<dbReference type="EMBL" id="FZOH01000003">
    <property type="protein sequence ID" value="SNS28094.1"/>
    <property type="molecule type" value="Genomic_DNA"/>
</dbReference>
<dbReference type="AlphaFoldDB" id="A0A239D892"/>
<keyword evidence="2" id="KW-1185">Reference proteome</keyword>
<evidence type="ECO:0000313" key="1">
    <source>
        <dbReference type="EMBL" id="SNS28094.1"/>
    </source>
</evidence>
<reference evidence="2" key="1">
    <citation type="submission" date="2017-06" db="EMBL/GenBank/DDBJ databases">
        <authorList>
            <person name="Varghese N."/>
            <person name="Submissions S."/>
        </authorList>
    </citation>
    <scope>NUCLEOTIDE SEQUENCE [LARGE SCALE GENOMIC DNA]</scope>
    <source>
        <strain evidence="2">DSM 45423</strain>
    </source>
</reference>
<organism evidence="1 2">
    <name type="scientific">Geodermatophilus saharensis</name>
    <dbReference type="NCBI Taxonomy" id="1137994"/>
    <lineage>
        <taxon>Bacteria</taxon>
        <taxon>Bacillati</taxon>
        <taxon>Actinomycetota</taxon>
        <taxon>Actinomycetes</taxon>
        <taxon>Geodermatophilales</taxon>
        <taxon>Geodermatophilaceae</taxon>
        <taxon>Geodermatophilus</taxon>
    </lineage>
</organism>
<gene>
    <name evidence="1" type="ORF">SAMN04488107_2029</name>
</gene>
<evidence type="ECO:0000313" key="2">
    <source>
        <dbReference type="Proteomes" id="UP000198386"/>
    </source>
</evidence>
<sequence length="296" mass="33240">MTSQLGPTLEHRVSRATRYIEQQLDTAGTTTWDDTREHLAKTLGIAPALTIDPVLRAVIDLESTGALAHDLETEEYRRARPTDPREAPLAEVADAVLALGWPTKADGGHRTIYQTFVALDGRYRHADVYRAMHERLKGRELELYAMKCWRARGELALAATRLADPDTTVAQALADERRLEAHLVASYIATLGYRPRLEYRIGRDGGTDLVADIYDEHRRLIVEAKATVDGLFPAIGQVHRYRYLVNLAADRTLVDRVAVLLPGEPSQDDLSCAASMYLDLDVIWQDGEDFEHRVLR</sequence>
<accession>A0A239D892</accession>
<dbReference type="RefSeq" id="WP_089403744.1">
    <property type="nucleotide sequence ID" value="NZ_FZOH01000003.1"/>
</dbReference>
<dbReference type="OrthoDB" id="5174833at2"/>
<dbReference type="Proteomes" id="UP000198386">
    <property type="component" value="Unassembled WGS sequence"/>
</dbReference>